<feature type="region of interest" description="Disordered" evidence="1">
    <location>
        <begin position="285"/>
        <end position="330"/>
    </location>
</feature>
<feature type="region of interest" description="Disordered" evidence="1">
    <location>
        <begin position="164"/>
        <end position="207"/>
    </location>
</feature>
<feature type="compositionally biased region" description="Polar residues" evidence="1">
    <location>
        <begin position="132"/>
        <end position="141"/>
    </location>
</feature>
<feature type="transmembrane region" description="Helical" evidence="2">
    <location>
        <begin position="333"/>
        <end position="356"/>
    </location>
</feature>
<reference evidence="4" key="1">
    <citation type="journal article" date="2016" name="Genome Biol. Evol.">
        <title>Comparative 'omics' of the Fusarium fujikuroi species complex highlights differences in genetic potential and metabolite synthesis.</title>
        <authorList>
            <person name="Niehaus E.-M."/>
            <person name="Muensterkoetter M."/>
            <person name="Proctor R.H."/>
            <person name="Brown D.W."/>
            <person name="Sharon A."/>
            <person name="Idan Y."/>
            <person name="Oren-Young L."/>
            <person name="Sieber C.M."/>
            <person name="Novak O."/>
            <person name="Pencik A."/>
            <person name="Tarkowska D."/>
            <person name="Hromadova K."/>
            <person name="Freeman S."/>
            <person name="Maymon M."/>
            <person name="Elazar M."/>
            <person name="Youssef S.A."/>
            <person name="El-Shabrawy E.S.M."/>
            <person name="Shalaby A.B.A."/>
            <person name="Houterman P."/>
            <person name="Brock N.L."/>
            <person name="Burkhardt I."/>
            <person name="Tsavkelova E.A."/>
            <person name="Dickschat J.S."/>
            <person name="Galuszka P."/>
            <person name="Gueldener U."/>
            <person name="Tudzynski B."/>
        </authorList>
    </citation>
    <scope>NUCLEOTIDE SEQUENCE [LARGE SCALE GENOMIC DNA]</scope>
    <source>
        <strain evidence="4">ET1</strain>
    </source>
</reference>
<feature type="region of interest" description="Disordered" evidence="1">
    <location>
        <begin position="122"/>
        <end position="141"/>
    </location>
</feature>
<dbReference type="EMBL" id="FJOF01000006">
    <property type="protein sequence ID" value="CZR42000.1"/>
    <property type="molecule type" value="Genomic_DNA"/>
</dbReference>
<dbReference type="VEuPathDB" id="FungiDB:FPRO_09301"/>
<evidence type="ECO:0000256" key="1">
    <source>
        <dbReference type="SAM" id="MobiDB-lite"/>
    </source>
</evidence>
<organism evidence="3 4">
    <name type="scientific">Fusarium proliferatum (strain ET1)</name>
    <name type="common">Orchid endophyte fungus</name>
    <dbReference type="NCBI Taxonomy" id="1227346"/>
    <lineage>
        <taxon>Eukaryota</taxon>
        <taxon>Fungi</taxon>
        <taxon>Dikarya</taxon>
        <taxon>Ascomycota</taxon>
        <taxon>Pezizomycotina</taxon>
        <taxon>Sordariomycetes</taxon>
        <taxon>Hypocreomycetidae</taxon>
        <taxon>Hypocreales</taxon>
        <taxon>Nectriaceae</taxon>
        <taxon>Fusarium</taxon>
        <taxon>Fusarium fujikuroi species complex</taxon>
    </lineage>
</organism>
<feature type="region of interest" description="Disordered" evidence="1">
    <location>
        <begin position="368"/>
        <end position="397"/>
    </location>
</feature>
<feature type="compositionally biased region" description="Polar residues" evidence="1">
    <location>
        <begin position="285"/>
        <end position="315"/>
    </location>
</feature>
<feature type="compositionally biased region" description="Polar residues" evidence="1">
    <location>
        <begin position="185"/>
        <end position="194"/>
    </location>
</feature>
<keyword evidence="4" id="KW-1185">Reference proteome</keyword>
<keyword evidence="2" id="KW-1133">Transmembrane helix</keyword>
<keyword evidence="2" id="KW-0472">Membrane</keyword>
<evidence type="ECO:0000313" key="4">
    <source>
        <dbReference type="Proteomes" id="UP000183971"/>
    </source>
</evidence>
<feature type="compositionally biased region" description="Polar residues" evidence="1">
    <location>
        <begin position="541"/>
        <end position="551"/>
    </location>
</feature>
<keyword evidence="2" id="KW-0812">Transmembrane</keyword>
<protein>
    <submittedName>
        <fullName evidence="3">Uncharacterized protein</fullName>
    </submittedName>
</protein>
<feature type="compositionally biased region" description="Polar residues" evidence="1">
    <location>
        <begin position="495"/>
        <end position="509"/>
    </location>
</feature>
<comment type="caution">
    <text evidence="3">The sequence shown here is derived from an EMBL/GenBank/DDBJ whole genome shotgun (WGS) entry which is preliminary data.</text>
</comment>
<gene>
    <name evidence="3" type="ORF">FPRO_09301</name>
</gene>
<evidence type="ECO:0000256" key="2">
    <source>
        <dbReference type="SAM" id="Phobius"/>
    </source>
</evidence>
<dbReference type="RefSeq" id="XP_031082592.1">
    <property type="nucleotide sequence ID" value="XM_031232679.1"/>
</dbReference>
<feature type="region of interest" description="Disordered" evidence="1">
    <location>
        <begin position="412"/>
        <end position="551"/>
    </location>
</feature>
<feature type="compositionally biased region" description="Acidic residues" evidence="1">
    <location>
        <begin position="421"/>
        <end position="436"/>
    </location>
</feature>
<dbReference type="GeneID" id="42054176"/>
<evidence type="ECO:0000313" key="3">
    <source>
        <dbReference type="EMBL" id="CZR42000.1"/>
    </source>
</evidence>
<sequence length="551" mass="60013">MAIHVAALNCQSEVTDATIDRNWLLSGCGPCRKNSFETHPEVPNDDAGGFRYDEDNDATYKSICDVCRSNYGPKQPGRDSHGPKDRDKVIAIPTSVLSLPKETPTIASMETIQAKPRVGWLDPPGPDDGAAFSNNNPQQPDKIITSQTSVLSLPKETPTITSIKTTQTKPRIGWPTPPGPDYGATFNNNDPQQSGRDDHGPKQPENGITSSVAALKLPKETLSITSIRITQTKPRVGWSTLPGPDDGTTLAWFTKTTTHTETETETETTTTTASTTIDLRKSTATSMGLSETTETSMSPGKSTATSMGLTETSATLDPEGTDTPTPQKKKHSAGLQTAGIIIAVLFFIVFTVLVTWKCLQHRQHIQFDDDPEEPMGEANEVGGSAFDDSDSEADEGQARNLVASVRDWFRRHQFPFPPPNEPEEPDPDDEEADDWEPEPHPVPPPPPPPPPIPEQPVQAPAAVVHPFIPRTPRAIPGHQVQAPSVQVPTPDPAQDRSNSSVYSQDSGSPESVEIPRPLSINRSRRRQEEPQPPQEWRTTGEPVQTGNYGWI</sequence>
<proteinExistence type="predicted"/>
<feature type="compositionally biased region" description="Low complexity" evidence="1">
    <location>
        <begin position="455"/>
        <end position="466"/>
    </location>
</feature>
<feature type="compositionally biased region" description="Pro residues" evidence="1">
    <location>
        <begin position="440"/>
        <end position="454"/>
    </location>
</feature>
<name>A0A1L7VQI6_FUSPR</name>
<accession>A0A1L7VQI6</accession>
<dbReference type="AlphaFoldDB" id="A0A1L7VQI6"/>
<dbReference type="Proteomes" id="UP000183971">
    <property type="component" value="Unassembled WGS sequence"/>
</dbReference>